<dbReference type="GO" id="GO:0006139">
    <property type="term" value="P:nucleobase-containing compound metabolic process"/>
    <property type="evidence" value="ECO:0007669"/>
    <property type="project" value="InterPro"/>
</dbReference>
<dbReference type="InterPro" id="IPR002562">
    <property type="entry name" value="3'-5'_exonuclease_dom"/>
</dbReference>
<evidence type="ECO:0000259" key="2">
    <source>
        <dbReference type="Pfam" id="PF01612"/>
    </source>
</evidence>
<evidence type="ECO:0000256" key="1">
    <source>
        <dbReference type="SAM" id="MobiDB-lite"/>
    </source>
</evidence>
<proteinExistence type="predicted"/>
<name>A0AAV9PEC8_9PEZI</name>
<dbReference type="GO" id="GO:0003676">
    <property type="term" value="F:nucleic acid binding"/>
    <property type="evidence" value="ECO:0007669"/>
    <property type="project" value="InterPro"/>
</dbReference>
<dbReference type="Proteomes" id="UP001337655">
    <property type="component" value="Unassembled WGS sequence"/>
</dbReference>
<dbReference type="GO" id="GO:0008408">
    <property type="term" value="F:3'-5' exonuclease activity"/>
    <property type="evidence" value="ECO:0007669"/>
    <property type="project" value="InterPro"/>
</dbReference>
<protein>
    <recommendedName>
        <fullName evidence="2">3'-5' exonuclease domain-containing protein</fullName>
    </recommendedName>
</protein>
<reference evidence="3 4" key="1">
    <citation type="submission" date="2023-08" db="EMBL/GenBank/DDBJ databases">
        <title>Black Yeasts Isolated from many extreme environments.</title>
        <authorList>
            <person name="Coleine C."/>
            <person name="Stajich J.E."/>
            <person name="Selbmann L."/>
        </authorList>
    </citation>
    <scope>NUCLEOTIDE SEQUENCE [LARGE SCALE GENOMIC DNA]</scope>
    <source>
        <strain evidence="3 4">CCFEE 5935</strain>
    </source>
</reference>
<feature type="domain" description="3'-5' exonuclease" evidence="2">
    <location>
        <begin position="28"/>
        <end position="198"/>
    </location>
</feature>
<comment type="caution">
    <text evidence="3">The sequence shown here is derived from an EMBL/GenBank/DDBJ whole genome shotgun (WGS) entry which is preliminary data.</text>
</comment>
<dbReference type="EMBL" id="JAVRRT010000007">
    <property type="protein sequence ID" value="KAK5170253.1"/>
    <property type="molecule type" value="Genomic_DNA"/>
</dbReference>
<feature type="compositionally biased region" description="Low complexity" evidence="1">
    <location>
        <begin position="273"/>
        <end position="288"/>
    </location>
</feature>
<evidence type="ECO:0000313" key="4">
    <source>
        <dbReference type="Proteomes" id="UP001337655"/>
    </source>
</evidence>
<gene>
    <name evidence="3" type="ORF">LTR77_004839</name>
</gene>
<feature type="region of interest" description="Disordered" evidence="1">
    <location>
        <begin position="265"/>
        <end position="331"/>
    </location>
</feature>
<keyword evidence="4" id="KW-1185">Reference proteome</keyword>
<dbReference type="Pfam" id="PF01612">
    <property type="entry name" value="DNA_pol_A_exo1"/>
    <property type="match status" value="1"/>
</dbReference>
<evidence type="ECO:0000313" key="3">
    <source>
        <dbReference type="EMBL" id="KAK5170253.1"/>
    </source>
</evidence>
<dbReference type="GeneID" id="89926183"/>
<dbReference type="SUPFAM" id="SSF53098">
    <property type="entry name" value="Ribonuclease H-like"/>
    <property type="match status" value="1"/>
</dbReference>
<accession>A0AAV9PEC8</accession>
<dbReference type="PANTHER" id="PTHR43040">
    <property type="entry name" value="RIBONUCLEASE D"/>
    <property type="match status" value="1"/>
</dbReference>
<dbReference type="Gene3D" id="3.30.420.10">
    <property type="entry name" value="Ribonuclease H-like superfamily/Ribonuclease H"/>
    <property type="match status" value="1"/>
</dbReference>
<dbReference type="PANTHER" id="PTHR43040:SF1">
    <property type="entry name" value="RIBONUCLEASE D"/>
    <property type="match status" value="1"/>
</dbReference>
<dbReference type="InterPro" id="IPR012337">
    <property type="entry name" value="RNaseH-like_sf"/>
</dbReference>
<dbReference type="InterPro" id="IPR036397">
    <property type="entry name" value="RNaseH_sf"/>
</dbReference>
<dbReference type="RefSeq" id="XP_064659451.1">
    <property type="nucleotide sequence ID" value="XM_064802090.1"/>
</dbReference>
<dbReference type="AlphaFoldDB" id="A0AAV9PEC8"/>
<sequence length="366" mass="40414">MEPELIDTVSALKSCLSDLQLPARGPPSLYMDLEDNDLCREGTLSLLALLVVPRDTIHVIDVTTLGKEAFASPGSTHTLKSILESESIVKVFFDISNDSDALYSHFGVRVAGIQDVQLMELATRGHNKRCVNGLARCIESDAQLGYEERREWREMKNKGRRLFAPELGGSYAVFDRRPLDSEIIKYCAQDVQLLPKLRSMYCQQLCDAWWLKIKEETEARIQLSQSPKYNGKGRNMTLGPPAWSSWSPTVAERGIRVLLEQQDKPNHEGEVMSAAAAAGPSEAEGSPGQPTSEASDTELGPIARALQEMRSTSERSNSSDGEDDEYGYRHGYMSPGRAYSYDSGDGTGPDLTACDKECGYCGHCPY</sequence>
<organism evidence="3 4">
    <name type="scientific">Saxophila tyrrhenica</name>
    <dbReference type="NCBI Taxonomy" id="1690608"/>
    <lineage>
        <taxon>Eukaryota</taxon>
        <taxon>Fungi</taxon>
        <taxon>Dikarya</taxon>
        <taxon>Ascomycota</taxon>
        <taxon>Pezizomycotina</taxon>
        <taxon>Dothideomycetes</taxon>
        <taxon>Dothideomycetidae</taxon>
        <taxon>Mycosphaerellales</taxon>
        <taxon>Extremaceae</taxon>
        <taxon>Saxophila</taxon>
    </lineage>
</organism>